<dbReference type="PROSITE" id="PS51257">
    <property type="entry name" value="PROKAR_LIPOPROTEIN"/>
    <property type="match status" value="1"/>
</dbReference>
<proteinExistence type="predicted"/>
<protein>
    <submittedName>
        <fullName evidence="1">Uncharacterized protein</fullName>
    </submittedName>
</protein>
<name>A0A5C7FE34_9BACT</name>
<evidence type="ECO:0000313" key="1">
    <source>
        <dbReference type="EMBL" id="TXF83352.1"/>
    </source>
</evidence>
<dbReference type="AlphaFoldDB" id="A0A5C7FE34"/>
<comment type="caution">
    <text evidence="1">The sequence shown here is derived from an EMBL/GenBank/DDBJ whole genome shotgun (WGS) entry which is preliminary data.</text>
</comment>
<keyword evidence="2" id="KW-1185">Reference proteome</keyword>
<reference evidence="1 2" key="1">
    <citation type="submission" date="2019-08" db="EMBL/GenBank/DDBJ databases">
        <title>Lewinella sp. strain SSH13 Genome sequencing and assembly.</title>
        <authorList>
            <person name="Kim I."/>
        </authorList>
    </citation>
    <scope>NUCLEOTIDE SEQUENCE [LARGE SCALE GENOMIC DNA]</scope>
    <source>
        <strain evidence="1 2">SSH13</strain>
    </source>
</reference>
<sequence length="350" mass="39406">MKYTSLSINHKIESSGRQLTLLLVVCVMVAGLFSCEKDAELAPATEVEATFQVVPYEASFEGTDFVVADGRLKLNSEKEVRQLISKMSENPSAAYKVFTTLDGFKSSRALYLELMEDESLTQEDVAKYSHVLYLRQDDTDTYVDHTVDDQGVELLANARGLMQVGDFIYDYSVREKPVKVKVADYDFNNADFVAANHASAVVLDIHRTPVGAKINVVTCDNTWDRKNRSKVVGQLEDSHVFASGGILWNFNIRTRFYRKRFGIYWGKQADELRSNWDLWVDVERNGVDEGLQHFVGNHTAASGDRQNTRFMILERVDEDSEYVGGQPGLDRSTNIARYSGQSGSCNCNLN</sequence>
<accession>A0A5C7FE34</accession>
<organism evidence="1 2">
    <name type="scientific">Neolewinella aurantiaca</name>
    <dbReference type="NCBI Taxonomy" id="2602767"/>
    <lineage>
        <taxon>Bacteria</taxon>
        <taxon>Pseudomonadati</taxon>
        <taxon>Bacteroidota</taxon>
        <taxon>Saprospiria</taxon>
        <taxon>Saprospirales</taxon>
        <taxon>Lewinellaceae</taxon>
        <taxon>Neolewinella</taxon>
    </lineage>
</organism>
<gene>
    <name evidence="1" type="ORF">FUA23_21625</name>
</gene>
<dbReference type="RefSeq" id="WP_147932867.1">
    <property type="nucleotide sequence ID" value="NZ_VOXD01000061.1"/>
</dbReference>
<dbReference type="EMBL" id="VOXD01000061">
    <property type="protein sequence ID" value="TXF83352.1"/>
    <property type="molecule type" value="Genomic_DNA"/>
</dbReference>
<evidence type="ECO:0000313" key="2">
    <source>
        <dbReference type="Proteomes" id="UP000321907"/>
    </source>
</evidence>
<dbReference type="Proteomes" id="UP000321907">
    <property type="component" value="Unassembled WGS sequence"/>
</dbReference>